<organism evidence="2 3">
    <name type="scientific">Arthrobotrys musiformis</name>
    <dbReference type="NCBI Taxonomy" id="47236"/>
    <lineage>
        <taxon>Eukaryota</taxon>
        <taxon>Fungi</taxon>
        <taxon>Dikarya</taxon>
        <taxon>Ascomycota</taxon>
        <taxon>Pezizomycotina</taxon>
        <taxon>Orbiliomycetes</taxon>
        <taxon>Orbiliales</taxon>
        <taxon>Orbiliaceae</taxon>
        <taxon>Arthrobotrys</taxon>
    </lineage>
</organism>
<protein>
    <recommendedName>
        <fullName evidence="4">Phosphatidylinositol-specific phospholipase C X domain-containing protein</fullName>
    </recommendedName>
</protein>
<dbReference type="EMBL" id="JAVHJL010000013">
    <property type="protein sequence ID" value="KAK6495051.1"/>
    <property type="molecule type" value="Genomic_DNA"/>
</dbReference>
<name>A0AAV9VRS3_9PEZI</name>
<evidence type="ECO:0008006" key="4">
    <source>
        <dbReference type="Google" id="ProtNLM"/>
    </source>
</evidence>
<dbReference type="AlphaFoldDB" id="A0AAV9VRS3"/>
<evidence type="ECO:0000313" key="3">
    <source>
        <dbReference type="Proteomes" id="UP001370758"/>
    </source>
</evidence>
<evidence type="ECO:0000256" key="1">
    <source>
        <dbReference type="SAM" id="SignalP"/>
    </source>
</evidence>
<feature type="chain" id="PRO_5043485764" description="Phosphatidylinositol-specific phospholipase C X domain-containing protein" evidence="1">
    <location>
        <begin position="20"/>
        <end position="732"/>
    </location>
</feature>
<keyword evidence="1" id="KW-0732">Signal</keyword>
<dbReference type="InterPro" id="IPR017946">
    <property type="entry name" value="PLC-like_Pdiesterase_TIM-brl"/>
</dbReference>
<proteinExistence type="predicted"/>
<gene>
    <name evidence="2" type="ORF">TWF481_003078</name>
</gene>
<dbReference type="SUPFAM" id="SSF51695">
    <property type="entry name" value="PLC-like phosphodiesterases"/>
    <property type="match status" value="1"/>
</dbReference>
<accession>A0AAV9VRS3</accession>
<sequence>MRTFVPLTLLSATATALVAVPRPPISEIHELESYDFYTKRDEYNATAARGLGTSADIYIFNDWSEPITFTTSDHSRMSKSPPASVPVSSFGASSGYSIEANGWIPLQSSFKFAFQTPSDEKSGGKVDIGVSPWRTGYSLSGGSEYETAVLLAPAKILEKGRDFDFYFYTGPGEMGPLISSLLESNLGAFFAGVKKNPQKIALNPDIDITIKEFINPIVTCKYASVKPGLTDWGVTAIVDFTSEIKMRIRYKKLTQDATLKVTDFSVLAGAALNLGGLKTTNYKMANLKFSVSKLQTSIGDIKIDGDILVDIVGALYPVLAPVLKLPYKLASIINISENKNILKMINAAAGGFTGSTTKRWSLPTVDVSGLFKRFVSAFSSGDSKKVTRAVKNISTWMSAPEIQAKDLASLYIPGTHDSHAYSFDNVLSSMRYSDISFLWDMDYFLPAPSDGSFNPMKETPIHLGPVLGKYAMSSIARVAKAQGSDILSQLKGGVRHFDLRVYYDSAADKFYTQHGLRAKATLIDILNQVQQFIKANPSAAELIILDVSHTNFNQDFTLIDGTIITSQQVQFKYLGTIRQLEQWTYVPINARGTKNFNFQTLKSTVLSQITQGSNKVLFINPDITLPELSVNTEGWMNVPSGVTPKGGLYEISIAATLTPGEILENIMNGLCGVGEKELLKVKATQSNAAIVEKVRGIEGEKKTKVQLVSVDWWDIGKGGKTAVEAIVGMNYP</sequence>
<dbReference type="PANTHER" id="PTHR13593:SF113">
    <property type="entry name" value="SI:DKEY-266F7.9"/>
    <property type="match status" value="1"/>
</dbReference>
<evidence type="ECO:0000313" key="2">
    <source>
        <dbReference type="EMBL" id="KAK6495051.1"/>
    </source>
</evidence>
<dbReference type="GO" id="GO:0008081">
    <property type="term" value="F:phosphoric diester hydrolase activity"/>
    <property type="evidence" value="ECO:0007669"/>
    <property type="project" value="InterPro"/>
</dbReference>
<dbReference type="Proteomes" id="UP001370758">
    <property type="component" value="Unassembled WGS sequence"/>
</dbReference>
<feature type="signal peptide" evidence="1">
    <location>
        <begin position="1"/>
        <end position="19"/>
    </location>
</feature>
<dbReference type="GO" id="GO:0006629">
    <property type="term" value="P:lipid metabolic process"/>
    <property type="evidence" value="ECO:0007669"/>
    <property type="project" value="InterPro"/>
</dbReference>
<reference evidence="2 3" key="1">
    <citation type="submission" date="2023-08" db="EMBL/GenBank/DDBJ databases">
        <authorList>
            <person name="Palmer J.M."/>
        </authorList>
    </citation>
    <scope>NUCLEOTIDE SEQUENCE [LARGE SCALE GENOMIC DNA]</scope>
    <source>
        <strain evidence="2 3">TWF481</strain>
    </source>
</reference>
<dbReference type="Gene3D" id="3.20.20.190">
    <property type="entry name" value="Phosphatidylinositol (PI) phosphodiesterase"/>
    <property type="match status" value="1"/>
</dbReference>
<dbReference type="PANTHER" id="PTHR13593">
    <property type="match status" value="1"/>
</dbReference>
<dbReference type="InterPro" id="IPR051057">
    <property type="entry name" value="PI-PLC_domain"/>
</dbReference>
<comment type="caution">
    <text evidence="2">The sequence shown here is derived from an EMBL/GenBank/DDBJ whole genome shotgun (WGS) entry which is preliminary data.</text>
</comment>
<keyword evidence="3" id="KW-1185">Reference proteome</keyword>